<dbReference type="EMBL" id="CM056809">
    <property type="protein sequence ID" value="KAJ8651059.1"/>
    <property type="molecule type" value="Genomic_DNA"/>
</dbReference>
<evidence type="ECO:0000313" key="2">
    <source>
        <dbReference type="Proteomes" id="UP001234297"/>
    </source>
</evidence>
<name>A0ACC2N113_PERAE</name>
<sequence>MQRMARERERETGRRRRIERQGRGRRGRRGRRREGGRRGRDVCAGGREEGRGHGEERWGGDEIRDTAGMVLVEREGWKMLRVILFDNMGDMGAGTTNPDYFDFERYSTLDGYAYDLIAILEELRVESCIFVGHSLHTMVGCLASIIRPDLFSKIVMVSTIPRFLNEEGYCGGLAEDLSQLFEAIRSNYKSWVDGFGPLTVGGDMESVAVQEFSRTLFNMRPDIALSVAQTIFQSDMRPLLSHVKVPCHIIQSNRDMAVPVVVSEYLHRNLGGESMVEIMPTDGHLPQLSSPDIFIPILLRHIRYEIASLTSVNTSETDHPQSQ</sequence>
<reference evidence="1 2" key="1">
    <citation type="journal article" date="2022" name="Hortic Res">
        <title>A haplotype resolved chromosomal level avocado genome allows analysis of novel avocado genes.</title>
        <authorList>
            <person name="Nath O."/>
            <person name="Fletcher S.J."/>
            <person name="Hayward A."/>
            <person name="Shaw L.M."/>
            <person name="Masouleh A.K."/>
            <person name="Furtado A."/>
            <person name="Henry R.J."/>
            <person name="Mitter N."/>
        </authorList>
    </citation>
    <scope>NUCLEOTIDE SEQUENCE [LARGE SCALE GENOMIC DNA]</scope>
    <source>
        <strain evidence="2">cv. Hass</strain>
    </source>
</reference>
<keyword evidence="2" id="KW-1185">Reference proteome</keyword>
<protein>
    <submittedName>
        <fullName evidence="1">Uncharacterized protein</fullName>
    </submittedName>
</protein>
<gene>
    <name evidence="1" type="ORF">MRB53_004082</name>
</gene>
<proteinExistence type="predicted"/>
<dbReference type="Proteomes" id="UP001234297">
    <property type="component" value="Chromosome 1"/>
</dbReference>
<organism evidence="1 2">
    <name type="scientific">Persea americana</name>
    <name type="common">Avocado</name>
    <dbReference type="NCBI Taxonomy" id="3435"/>
    <lineage>
        <taxon>Eukaryota</taxon>
        <taxon>Viridiplantae</taxon>
        <taxon>Streptophyta</taxon>
        <taxon>Embryophyta</taxon>
        <taxon>Tracheophyta</taxon>
        <taxon>Spermatophyta</taxon>
        <taxon>Magnoliopsida</taxon>
        <taxon>Magnoliidae</taxon>
        <taxon>Laurales</taxon>
        <taxon>Lauraceae</taxon>
        <taxon>Persea</taxon>
    </lineage>
</organism>
<evidence type="ECO:0000313" key="1">
    <source>
        <dbReference type="EMBL" id="KAJ8651059.1"/>
    </source>
</evidence>
<accession>A0ACC2N113</accession>
<comment type="caution">
    <text evidence="1">The sequence shown here is derived from an EMBL/GenBank/DDBJ whole genome shotgun (WGS) entry which is preliminary data.</text>
</comment>